<reference evidence="10 11" key="1">
    <citation type="submission" date="2024-04" db="EMBL/GenBank/DDBJ databases">
        <authorList>
            <person name="Abashina T."/>
            <person name="Shaikin A."/>
        </authorList>
    </citation>
    <scope>NUCLEOTIDE SEQUENCE [LARGE SCALE GENOMIC DNA]</scope>
    <source>
        <strain evidence="10 11">AAFK</strain>
    </source>
</reference>
<feature type="domain" description="OmpA-like" evidence="9">
    <location>
        <begin position="125"/>
        <end position="245"/>
    </location>
</feature>
<dbReference type="PANTHER" id="PTHR30329:SF20">
    <property type="entry name" value="EXPORTED PROTEIN"/>
    <property type="match status" value="1"/>
</dbReference>
<dbReference type="InterPro" id="IPR036737">
    <property type="entry name" value="OmpA-like_sf"/>
</dbReference>
<keyword evidence="11" id="KW-1185">Reference proteome</keyword>
<feature type="transmembrane region" description="Helical" evidence="8">
    <location>
        <begin position="20"/>
        <end position="37"/>
    </location>
</feature>
<keyword evidence="3" id="KW-1003">Cell membrane</keyword>
<gene>
    <name evidence="10" type="primary">motD</name>
    <name evidence="10" type="ORF">WOB96_00015</name>
</gene>
<dbReference type="InterPro" id="IPR050330">
    <property type="entry name" value="Bact_OuterMem_StrucFunc"/>
</dbReference>
<dbReference type="EMBL" id="JBBPCO010000001">
    <property type="protein sequence ID" value="MEK8088139.1"/>
    <property type="molecule type" value="Genomic_DNA"/>
</dbReference>
<dbReference type="RefSeq" id="WP_341369206.1">
    <property type="nucleotide sequence ID" value="NZ_JBBPCO010000001.1"/>
</dbReference>
<dbReference type="Pfam" id="PF13677">
    <property type="entry name" value="MotB_plug"/>
    <property type="match status" value="1"/>
</dbReference>
<evidence type="ECO:0000313" key="11">
    <source>
        <dbReference type="Proteomes" id="UP001446205"/>
    </source>
</evidence>
<comment type="similarity">
    <text evidence="2">Belongs to the MotB family.</text>
</comment>
<dbReference type="Proteomes" id="UP001446205">
    <property type="component" value="Unassembled WGS sequence"/>
</dbReference>
<evidence type="ECO:0000256" key="8">
    <source>
        <dbReference type="SAM" id="Phobius"/>
    </source>
</evidence>
<evidence type="ECO:0000256" key="2">
    <source>
        <dbReference type="ARBA" id="ARBA00008914"/>
    </source>
</evidence>
<dbReference type="Pfam" id="PF00691">
    <property type="entry name" value="OmpA"/>
    <property type="match status" value="1"/>
</dbReference>
<evidence type="ECO:0000256" key="3">
    <source>
        <dbReference type="ARBA" id="ARBA00022475"/>
    </source>
</evidence>
<evidence type="ECO:0000256" key="5">
    <source>
        <dbReference type="ARBA" id="ARBA00022989"/>
    </source>
</evidence>
<keyword evidence="4 8" id="KW-0812">Transmembrane</keyword>
<evidence type="ECO:0000256" key="1">
    <source>
        <dbReference type="ARBA" id="ARBA00004162"/>
    </source>
</evidence>
<dbReference type="PROSITE" id="PS51123">
    <property type="entry name" value="OMPA_2"/>
    <property type="match status" value="1"/>
</dbReference>
<dbReference type="NCBIfam" id="NF006541">
    <property type="entry name" value="PRK09038.1"/>
    <property type="match status" value="1"/>
</dbReference>
<dbReference type="InterPro" id="IPR025713">
    <property type="entry name" value="MotB-like_N_dom"/>
</dbReference>
<comment type="subcellular location">
    <subcellularLocation>
        <location evidence="1">Cell membrane</location>
        <topology evidence="1">Single-pass membrane protein</topology>
    </subcellularLocation>
</comment>
<evidence type="ECO:0000313" key="10">
    <source>
        <dbReference type="EMBL" id="MEK8088139.1"/>
    </source>
</evidence>
<dbReference type="Gene3D" id="3.30.1330.60">
    <property type="entry name" value="OmpA-like domain"/>
    <property type="match status" value="1"/>
</dbReference>
<keyword evidence="5 8" id="KW-1133">Transmembrane helix</keyword>
<sequence>MARRKRHEEHENHERWLVSYADFITLLFAFFVVMYALSSVNEGKYRVLSESLVAAFREPARSLQPIQVGSQAHSNSSENLVVKSPVPLLESPTQPTEEMARLAAAMRKALAPLIKEGKVTVHSNARGVVVDINASILFPSGQASINPEALPLLERIASVLVPLQYAIQVEGFTDDQPIHNALYPSNWELSGARAGSVVRLLATRGIAPQRMVAAGYGEFRPVAPNDTEANRARNRRVSIAVLAPGRHRTIGQTPIMEVPEPGEAHHSK</sequence>
<dbReference type="InterPro" id="IPR006665">
    <property type="entry name" value="OmpA-like"/>
</dbReference>
<keyword evidence="6 7" id="KW-0472">Membrane</keyword>
<name>A0ABU9D3Z8_9PROT</name>
<evidence type="ECO:0000259" key="9">
    <source>
        <dbReference type="PROSITE" id="PS51123"/>
    </source>
</evidence>
<evidence type="ECO:0000256" key="6">
    <source>
        <dbReference type="ARBA" id="ARBA00023136"/>
    </source>
</evidence>
<proteinExistence type="inferred from homology"/>
<dbReference type="PANTHER" id="PTHR30329">
    <property type="entry name" value="STATOR ELEMENT OF FLAGELLAR MOTOR COMPLEX"/>
    <property type="match status" value="1"/>
</dbReference>
<dbReference type="CDD" id="cd07185">
    <property type="entry name" value="OmpA_C-like"/>
    <property type="match status" value="1"/>
</dbReference>
<keyword evidence="10" id="KW-0966">Cell projection</keyword>
<keyword evidence="10" id="KW-0969">Cilium</keyword>
<accession>A0ABU9D3Z8</accession>
<organism evidence="10 11">
    <name type="scientific">Thermithiobacillus plumbiphilus</name>
    <dbReference type="NCBI Taxonomy" id="1729899"/>
    <lineage>
        <taxon>Bacteria</taxon>
        <taxon>Pseudomonadati</taxon>
        <taxon>Pseudomonadota</taxon>
        <taxon>Acidithiobacillia</taxon>
        <taxon>Acidithiobacillales</taxon>
        <taxon>Thermithiobacillaceae</taxon>
        <taxon>Thermithiobacillus</taxon>
    </lineage>
</organism>
<protein>
    <submittedName>
        <fullName evidence="10">Flagellar motor protein MotD</fullName>
    </submittedName>
</protein>
<keyword evidence="10" id="KW-0282">Flagellum</keyword>
<evidence type="ECO:0000256" key="7">
    <source>
        <dbReference type="PROSITE-ProRule" id="PRU00473"/>
    </source>
</evidence>
<comment type="caution">
    <text evidence="10">The sequence shown here is derived from an EMBL/GenBank/DDBJ whole genome shotgun (WGS) entry which is preliminary data.</text>
</comment>
<evidence type="ECO:0000256" key="4">
    <source>
        <dbReference type="ARBA" id="ARBA00022692"/>
    </source>
</evidence>
<dbReference type="SUPFAM" id="SSF103088">
    <property type="entry name" value="OmpA-like"/>
    <property type="match status" value="1"/>
</dbReference>